<dbReference type="EMBL" id="AESD01000224">
    <property type="protein sequence ID" value="EHJ13889.1"/>
    <property type="molecule type" value="Genomic_DNA"/>
</dbReference>
<evidence type="ECO:0000256" key="2">
    <source>
        <dbReference type="ARBA" id="ARBA00022803"/>
    </source>
</evidence>
<keyword evidence="4" id="KW-1133">Transmembrane helix</keyword>
<dbReference type="PROSITE" id="PS50005">
    <property type="entry name" value="TPR"/>
    <property type="match status" value="2"/>
</dbReference>
<feature type="repeat" description="TPR" evidence="3">
    <location>
        <begin position="169"/>
        <end position="202"/>
    </location>
</feature>
<dbReference type="GeneID" id="88765229"/>
<evidence type="ECO:0000313" key="5">
    <source>
        <dbReference type="EMBL" id="EHJ13889.1"/>
    </source>
</evidence>
<dbReference type="Gene3D" id="1.25.40.10">
    <property type="entry name" value="Tetratricopeptide repeat domain"/>
    <property type="match status" value="2"/>
</dbReference>
<sequence>MPNDKVTSTTDNRETKDAKLVDLAIKAFSKQEYSKAQSLLLSVIKHCPPDYQTQFKDKQGNLYIKFWHSSDHEHYLNCDHPEKNQQKISFYPSAYPKAYFYLALLEIKSENYQQALSYLELGATLEPNSPRYTIEKAHIWQLMGQSEKALETYQTIEGVDPYVTPKDYEIALEGQGNILEEMGDLMSALCMYQTSLQLNPNNSDLIDKIQSIKLEKAGEANNTPESAYNYSSSAQLTTETDISNVDQTPIVTSPSSHRKRLKRKARQRIYWGISVFILSGILYGYLSYFEQSKENTEQLNQIVTIFYRIGGKNIVSFIVAGFAGFLCYLGISDLTKINN</sequence>
<dbReference type="InterPro" id="IPR011990">
    <property type="entry name" value="TPR-like_helical_dom_sf"/>
</dbReference>
<dbReference type="Proteomes" id="UP000003477">
    <property type="component" value="Unassembled WGS sequence"/>
</dbReference>
<dbReference type="InterPro" id="IPR019734">
    <property type="entry name" value="TPR_rpt"/>
</dbReference>
<dbReference type="PATRIC" id="fig|423471.3.peg.1325"/>
<dbReference type="PANTHER" id="PTHR44943:SF8">
    <property type="entry name" value="TPR REPEAT-CONTAINING PROTEIN MJ0263"/>
    <property type="match status" value="1"/>
</dbReference>
<name>G5J1P5_CROWT</name>
<dbReference type="AlphaFoldDB" id="G5J1P5"/>
<dbReference type="SUPFAM" id="SSF48452">
    <property type="entry name" value="TPR-like"/>
    <property type="match status" value="1"/>
</dbReference>
<dbReference type="RefSeq" id="WP_007309864.1">
    <property type="nucleotide sequence ID" value="NZ_AESD01000224.1"/>
</dbReference>
<accession>G5J1P5</accession>
<organism evidence="5 6">
    <name type="scientific">Crocosphaera watsonii WH 0003</name>
    <dbReference type="NCBI Taxonomy" id="423471"/>
    <lineage>
        <taxon>Bacteria</taxon>
        <taxon>Bacillati</taxon>
        <taxon>Cyanobacteriota</taxon>
        <taxon>Cyanophyceae</taxon>
        <taxon>Oscillatoriophycideae</taxon>
        <taxon>Chroococcales</taxon>
        <taxon>Aphanothecaceae</taxon>
        <taxon>Crocosphaera</taxon>
    </lineage>
</organism>
<feature type="repeat" description="TPR" evidence="3">
    <location>
        <begin position="96"/>
        <end position="129"/>
    </location>
</feature>
<feature type="transmembrane region" description="Helical" evidence="4">
    <location>
        <begin position="269"/>
        <end position="289"/>
    </location>
</feature>
<evidence type="ECO:0000313" key="6">
    <source>
        <dbReference type="Proteomes" id="UP000003477"/>
    </source>
</evidence>
<keyword evidence="2 3" id="KW-0802">TPR repeat</keyword>
<proteinExistence type="predicted"/>
<comment type="caution">
    <text evidence="5">The sequence shown here is derived from an EMBL/GenBank/DDBJ whole genome shotgun (WGS) entry which is preliminary data.</text>
</comment>
<evidence type="ECO:0000256" key="3">
    <source>
        <dbReference type="PROSITE-ProRule" id="PRU00339"/>
    </source>
</evidence>
<keyword evidence="1" id="KW-0677">Repeat</keyword>
<keyword evidence="4" id="KW-0812">Transmembrane</keyword>
<keyword evidence="4" id="KW-0472">Membrane</keyword>
<evidence type="ECO:0000256" key="1">
    <source>
        <dbReference type="ARBA" id="ARBA00022737"/>
    </source>
</evidence>
<reference evidence="5 6" key="1">
    <citation type="journal article" date="2011" name="Front. Microbiol.">
        <title>Two Strains of Crocosphaera watsonii with Highly Conserved Genomes are Distinguished by Strain-Specific Features.</title>
        <authorList>
            <person name="Bench S.R."/>
            <person name="Ilikchyan I.N."/>
            <person name="Tripp H.J."/>
            <person name="Zehr J.P."/>
        </authorList>
    </citation>
    <scope>NUCLEOTIDE SEQUENCE [LARGE SCALE GENOMIC DNA]</scope>
    <source>
        <strain evidence="5 6">WH 0003</strain>
    </source>
</reference>
<evidence type="ECO:0000256" key="4">
    <source>
        <dbReference type="SAM" id="Phobius"/>
    </source>
</evidence>
<dbReference type="InterPro" id="IPR051685">
    <property type="entry name" value="Ycf3/AcsC/BcsC/TPR_MFPF"/>
</dbReference>
<dbReference type="SMART" id="SM00028">
    <property type="entry name" value="TPR"/>
    <property type="match status" value="3"/>
</dbReference>
<dbReference type="PANTHER" id="PTHR44943">
    <property type="entry name" value="CELLULOSE SYNTHASE OPERON PROTEIN C"/>
    <property type="match status" value="1"/>
</dbReference>
<protein>
    <submittedName>
        <fullName evidence="5">Uncharacterized protein</fullName>
    </submittedName>
</protein>
<gene>
    <name evidence="5" type="ORF">CWATWH0003_1427</name>
</gene>
<feature type="transmembrane region" description="Helical" evidence="4">
    <location>
        <begin position="309"/>
        <end position="331"/>
    </location>
</feature>